<feature type="region of interest" description="Disordered" evidence="1">
    <location>
        <begin position="100"/>
        <end position="135"/>
    </location>
</feature>
<dbReference type="Pfam" id="PF13411">
    <property type="entry name" value="MerR_1"/>
    <property type="match status" value="1"/>
</dbReference>
<feature type="compositionally biased region" description="Pro residues" evidence="1">
    <location>
        <begin position="184"/>
        <end position="193"/>
    </location>
</feature>
<feature type="compositionally biased region" description="Polar residues" evidence="1">
    <location>
        <begin position="266"/>
        <end position="279"/>
    </location>
</feature>
<feature type="domain" description="HTH merR-type" evidence="2">
    <location>
        <begin position="10"/>
        <end position="78"/>
    </location>
</feature>
<dbReference type="GO" id="GO:0003677">
    <property type="term" value="F:DNA binding"/>
    <property type="evidence" value="ECO:0007669"/>
    <property type="project" value="InterPro"/>
</dbReference>
<protein>
    <recommendedName>
        <fullName evidence="2">HTH merR-type domain-containing protein</fullName>
    </recommendedName>
</protein>
<proteinExistence type="predicted"/>
<evidence type="ECO:0000313" key="3">
    <source>
        <dbReference type="EMBL" id="SPH21617.1"/>
    </source>
</evidence>
<dbReference type="SUPFAM" id="SSF46955">
    <property type="entry name" value="Putative DNA-binding domain"/>
    <property type="match status" value="1"/>
</dbReference>
<reference evidence="3 4" key="1">
    <citation type="submission" date="2018-03" db="EMBL/GenBank/DDBJ databases">
        <authorList>
            <person name="Keele B.F."/>
        </authorList>
    </citation>
    <scope>NUCLEOTIDE SEQUENCE [LARGE SCALE GENOMIC DNA]</scope>
    <source>
        <strain evidence="3 4">CECT 8599</strain>
    </source>
</reference>
<feature type="compositionally biased region" description="Polar residues" evidence="1">
    <location>
        <begin position="106"/>
        <end position="124"/>
    </location>
</feature>
<gene>
    <name evidence="3" type="ORF">ASD8599_02368</name>
</gene>
<dbReference type="InterPro" id="IPR009061">
    <property type="entry name" value="DNA-bd_dom_put_sf"/>
</dbReference>
<accession>A0A2R8BF40</accession>
<dbReference type="Proteomes" id="UP000244880">
    <property type="component" value="Unassembled WGS sequence"/>
</dbReference>
<feature type="compositionally biased region" description="Polar residues" evidence="1">
    <location>
        <begin position="174"/>
        <end position="183"/>
    </location>
</feature>
<evidence type="ECO:0000256" key="1">
    <source>
        <dbReference type="SAM" id="MobiDB-lite"/>
    </source>
</evidence>
<dbReference type="AlphaFoldDB" id="A0A2R8BF40"/>
<dbReference type="SMART" id="SM00422">
    <property type="entry name" value="HTH_MERR"/>
    <property type="match status" value="1"/>
</dbReference>
<dbReference type="PROSITE" id="PS50937">
    <property type="entry name" value="HTH_MERR_2"/>
    <property type="match status" value="1"/>
</dbReference>
<evidence type="ECO:0000259" key="2">
    <source>
        <dbReference type="PROSITE" id="PS50937"/>
    </source>
</evidence>
<keyword evidence="4" id="KW-1185">Reference proteome</keyword>
<sequence length="472" mass="49759">MSKSADAFRTISEVADWLGVQTHVLRFWESKFTQVKPVKRAGGRRYYRPVDMLLLGGIRKLLHDDGLTIKGVQKVLREKGIAHVSAMSSSLDEASAAIPADVPLKRQSQTTSKDMQDANDTSTLDLFDDGAEPNTDATITKFARPVDVQPKAPDDAPRPSFTQDAVVMPEAAPSASQHLQTTSPVPPPPPLVPHEPQTVEPSHVVPDDEAAAQAEPPQDEPPQDDPMPADTALVSDAADEVIADTSSSEDNGPDYAADVPTPAPDMQTTPAEPAATSSPEGDGDGADISNTVQAGTEMVDPVASEPDVPEVMFKASAPSAPAPSQPDPTPDTADDTPVSDSMPQMPAFIRRTSPLSPPPVADQTQSTQMQAPEAKTNADVQTEPEAQTDSDDPVSANDAVTTDPVEDITPIPAPVLKPNIIDVPDTPPDSEFPAHPALLTALTTAKSASPEATALLSQLAALRDRMTAAHKE</sequence>
<feature type="compositionally biased region" description="Pro residues" evidence="1">
    <location>
        <begin position="320"/>
        <end position="329"/>
    </location>
</feature>
<dbReference type="RefSeq" id="WP_245926016.1">
    <property type="nucleotide sequence ID" value="NZ_OMOR01000001.1"/>
</dbReference>
<feature type="region of interest" description="Disordered" evidence="1">
    <location>
        <begin position="170"/>
        <end position="413"/>
    </location>
</feature>
<dbReference type="Gene3D" id="1.10.1660.10">
    <property type="match status" value="1"/>
</dbReference>
<evidence type="ECO:0000313" key="4">
    <source>
        <dbReference type="Proteomes" id="UP000244880"/>
    </source>
</evidence>
<dbReference type="CDD" id="cd04765">
    <property type="entry name" value="HTH_MlrA-like_sg2"/>
    <property type="match status" value="1"/>
</dbReference>
<dbReference type="InterPro" id="IPR000551">
    <property type="entry name" value="MerR-type_HTH_dom"/>
</dbReference>
<dbReference type="EMBL" id="OMOR01000001">
    <property type="protein sequence ID" value="SPH21617.1"/>
    <property type="molecule type" value="Genomic_DNA"/>
</dbReference>
<organism evidence="3 4">
    <name type="scientific">Ascidiaceihabitans donghaensis</name>
    <dbReference type="NCBI Taxonomy" id="1510460"/>
    <lineage>
        <taxon>Bacteria</taxon>
        <taxon>Pseudomonadati</taxon>
        <taxon>Pseudomonadota</taxon>
        <taxon>Alphaproteobacteria</taxon>
        <taxon>Rhodobacterales</taxon>
        <taxon>Paracoccaceae</taxon>
        <taxon>Ascidiaceihabitans</taxon>
    </lineage>
</organism>
<name>A0A2R8BF40_9RHOB</name>
<dbReference type="GO" id="GO:0006355">
    <property type="term" value="P:regulation of DNA-templated transcription"/>
    <property type="evidence" value="ECO:0007669"/>
    <property type="project" value="InterPro"/>
</dbReference>